<keyword evidence="1" id="KW-0472">Membrane</keyword>
<dbReference type="RefSeq" id="WP_142003819.1">
    <property type="nucleotide sequence ID" value="NZ_VFML01000002.1"/>
</dbReference>
<organism evidence="2 3">
    <name type="scientific">Amycolatopsis cihanbeyliensis</name>
    <dbReference type="NCBI Taxonomy" id="1128664"/>
    <lineage>
        <taxon>Bacteria</taxon>
        <taxon>Bacillati</taxon>
        <taxon>Actinomycetota</taxon>
        <taxon>Actinomycetes</taxon>
        <taxon>Pseudonocardiales</taxon>
        <taxon>Pseudonocardiaceae</taxon>
        <taxon>Amycolatopsis</taxon>
    </lineage>
</organism>
<name>A0A542CUW0_AMYCI</name>
<dbReference type="AlphaFoldDB" id="A0A542CUW0"/>
<keyword evidence="1" id="KW-1133">Transmembrane helix</keyword>
<accession>A0A542CUW0</accession>
<gene>
    <name evidence="2" type="ORF">FB471_6777</name>
</gene>
<feature type="transmembrane region" description="Helical" evidence="1">
    <location>
        <begin position="20"/>
        <end position="40"/>
    </location>
</feature>
<evidence type="ECO:0000313" key="2">
    <source>
        <dbReference type="EMBL" id="TQI94608.1"/>
    </source>
</evidence>
<evidence type="ECO:0000313" key="3">
    <source>
        <dbReference type="Proteomes" id="UP000320876"/>
    </source>
</evidence>
<dbReference type="EMBL" id="VFML01000002">
    <property type="protein sequence ID" value="TQI94608.1"/>
    <property type="molecule type" value="Genomic_DNA"/>
</dbReference>
<feature type="transmembrane region" description="Helical" evidence="1">
    <location>
        <begin position="103"/>
        <end position="127"/>
    </location>
</feature>
<keyword evidence="3" id="KW-1185">Reference proteome</keyword>
<comment type="caution">
    <text evidence="2">The sequence shown here is derived from an EMBL/GenBank/DDBJ whole genome shotgun (WGS) entry which is preliminary data.</text>
</comment>
<evidence type="ECO:0000256" key="1">
    <source>
        <dbReference type="SAM" id="Phobius"/>
    </source>
</evidence>
<dbReference type="Proteomes" id="UP000320876">
    <property type="component" value="Unassembled WGS sequence"/>
</dbReference>
<sequence length="173" mass="18467">MSRATKRTEPARFRLHAVTWRQWLGFGAGLLATIALFLPWTVLSSDDPELAAALSELPAADVVRDAWSSGVLAWGPPLLLLLAGVAVLAFGQFRAVRVAGLPQLWLVATIVVLALLVLAWVGIGWQFGAEEHALLDEAGVAVAAGFGRYLGMVATVASFVAALLEVLASRRRR</sequence>
<proteinExistence type="predicted"/>
<keyword evidence="1" id="KW-0812">Transmembrane</keyword>
<feature type="transmembrane region" description="Helical" evidence="1">
    <location>
        <begin position="71"/>
        <end position="91"/>
    </location>
</feature>
<reference evidence="2 3" key="1">
    <citation type="submission" date="2019-06" db="EMBL/GenBank/DDBJ databases">
        <title>Sequencing the genomes of 1000 actinobacteria strains.</title>
        <authorList>
            <person name="Klenk H.-P."/>
        </authorList>
    </citation>
    <scope>NUCLEOTIDE SEQUENCE [LARGE SCALE GENOMIC DNA]</scope>
    <source>
        <strain evidence="2 3">DSM 45679</strain>
    </source>
</reference>
<dbReference type="OrthoDB" id="3637581at2"/>
<protein>
    <submittedName>
        <fullName evidence="2">Uncharacterized protein</fullName>
    </submittedName>
</protein>
<feature type="transmembrane region" description="Helical" evidence="1">
    <location>
        <begin position="147"/>
        <end position="168"/>
    </location>
</feature>